<name>A0A1E4SSV3_9ASCO</name>
<dbReference type="AlphaFoldDB" id="A0A1E4SSV3"/>
<feature type="chain" id="PRO_5009162930" evidence="1">
    <location>
        <begin position="25"/>
        <end position="327"/>
    </location>
</feature>
<accession>A0A1E4SSV3</accession>
<dbReference type="Proteomes" id="UP000094801">
    <property type="component" value="Unassembled WGS sequence"/>
</dbReference>
<organism evidence="2 3">
    <name type="scientific">[Candida] arabinofermentans NRRL YB-2248</name>
    <dbReference type="NCBI Taxonomy" id="983967"/>
    <lineage>
        <taxon>Eukaryota</taxon>
        <taxon>Fungi</taxon>
        <taxon>Dikarya</taxon>
        <taxon>Ascomycota</taxon>
        <taxon>Saccharomycotina</taxon>
        <taxon>Pichiomycetes</taxon>
        <taxon>Pichiales</taxon>
        <taxon>Pichiaceae</taxon>
        <taxon>Ogataea</taxon>
        <taxon>Ogataea/Candida clade</taxon>
    </lineage>
</organism>
<evidence type="ECO:0000313" key="2">
    <source>
        <dbReference type="EMBL" id="ODV82599.1"/>
    </source>
</evidence>
<sequence length="327" mass="36195">MFFIFLNSFRVVIGLLALLQVASALKYWNYPVDTLGGSTYYVLVLFAPTASLYDGVANTSMLGSIDEAIINPQGYYSLAKMHVEAAQQSKNNRHMNKEDMIIDYMQALLDRTSIDVDANEVLAVAEERTGSSGYLLSGGVSEKHPSWEDAETCLMEKGFHYDLKPASHRGPSRYFKWRDDEVYWNNTNSIVGASSSTSRDGFASKMVPWVKDGSSSLMASVVHNWSFQTKISGFVYARYDNTNTDNVWLIAGAPLTTIDDCDPIPSVEAIHKAIDKTLIDASKGNVASVCSSLYNDGIWHCDLRIMLSSLAVDCGLNVWDQPCTIDN</sequence>
<keyword evidence="3" id="KW-1185">Reference proteome</keyword>
<dbReference type="OrthoDB" id="4069830at2759"/>
<keyword evidence="1" id="KW-0732">Signal</keyword>
<feature type="signal peptide" evidence="1">
    <location>
        <begin position="1"/>
        <end position="24"/>
    </location>
</feature>
<gene>
    <name evidence="2" type="ORF">CANARDRAFT_123326</name>
</gene>
<protein>
    <submittedName>
        <fullName evidence="2">Uncharacterized protein</fullName>
    </submittedName>
</protein>
<evidence type="ECO:0000313" key="3">
    <source>
        <dbReference type="Proteomes" id="UP000094801"/>
    </source>
</evidence>
<evidence type="ECO:0000256" key="1">
    <source>
        <dbReference type="SAM" id="SignalP"/>
    </source>
</evidence>
<reference evidence="3" key="1">
    <citation type="submission" date="2016-04" db="EMBL/GenBank/DDBJ databases">
        <title>Comparative genomics of biotechnologically important yeasts.</title>
        <authorList>
            <consortium name="DOE Joint Genome Institute"/>
            <person name="Riley R."/>
            <person name="Haridas S."/>
            <person name="Wolfe K.H."/>
            <person name="Lopes M.R."/>
            <person name="Hittinger C.T."/>
            <person name="Goker M."/>
            <person name="Salamov A."/>
            <person name="Wisecaver J."/>
            <person name="Long T.M."/>
            <person name="Aerts A.L."/>
            <person name="Barry K."/>
            <person name="Choi C."/>
            <person name="Clum A."/>
            <person name="Coughlan A.Y."/>
            <person name="Deshpande S."/>
            <person name="Douglass A.P."/>
            <person name="Hanson S.J."/>
            <person name="Klenk H.-P."/>
            <person name="Labutti K."/>
            <person name="Lapidus A."/>
            <person name="Lindquist E."/>
            <person name="Lipzen A."/>
            <person name="Meier-Kolthoff J.P."/>
            <person name="Ohm R.A."/>
            <person name="Otillar R.P."/>
            <person name="Pangilinan J."/>
            <person name="Peng Y."/>
            <person name="Rokas A."/>
            <person name="Rosa C.A."/>
            <person name="Scheuner C."/>
            <person name="Sibirny A.A."/>
            <person name="Slot J.C."/>
            <person name="Stielow J.B."/>
            <person name="Sun H."/>
            <person name="Kurtzman C.P."/>
            <person name="Blackwell M."/>
            <person name="Grigoriev I.V."/>
            <person name="Jeffries T.W."/>
        </authorList>
    </citation>
    <scope>NUCLEOTIDE SEQUENCE [LARGE SCALE GENOMIC DNA]</scope>
    <source>
        <strain evidence="3">NRRL YB-2248</strain>
    </source>
</reference>
<dbReference type="EMBL" id="KV453879">
    <property type="protein sequence ID" value="ODV82599.1"/>
    <property type="molecule type" value="Genomic_DNA"/>
</dbReference>
<proteinExistence type="predicted"/>